<keyword evidence="3" id="KW-1185">Reference proteome</keyword>
<feature type="region of interest" description="Disordered" evidence="1">
    <location>
        <begin position="417"/>
        <end position="437"/>
    </location>
</feature>
<proteinExistence type="predicted"/>
<dbReference type="PANTHER" id="PTHR21636:SF2">
    <property type="entry name" value="PROTEIN DOK-7"/>
    <property type="match status" value="1"/>
</dbReference>
<dbReference type="InterPro" id="IPR011993">
    <property type="entry name" value="PH-like_dom_sf"/>
</dbReference>
<dbReference type="PANTHER" id="PTHR21636">
    <property type="entry name" value="PROTEIN DOK-7"/>
    <property type="match status" value="1"/>
</dbReference>
<feature type="region of interest" description="Disordered" evidence="1">
    <location>
        <begin position="847"/>
        <end position="871"/>
    </location>
</feature>
<feature type="region of interest" description="Disordered" evidence="1">
    <location>
        <begin position="351"/>
        <end position="373"/>
    </location>
</feature>
<evidence type="ECO:0000313" key="3">
    <source>
        <dbReference type="Proteomes" id="UP001303046"/>
    </source>
</evidence>
<feature type="compositionally biased region" description="Polar residues" evidence="1">
    <location>
        <begin position="730"/>
        <end position="745"/>
    </location>
</feature>
<evidence type="ECO:0000313" key="2">
    <source>
        <dbReference type="EMBL" id="KAK6766093.1"/>
    </source>
</evidence>
<feature type="region of interest" description="Disordered" evidence="1">
    <location>
        <begin position="641"/>
        <end position="774"/>
    </location>
</feature>
<protein>
    <recommendedName>
        <fullName evidence="4">PH domain-containing protein</fullName>
    </recommendedName>
</protein>
<feature type="compositionally biased region" description="Polar residues" evidence="1">
    <location>
        <begin position="753"/>
        <end position="774"/>
    </location>
</feature>
<organism evidence="2 3">
    <name type="scientific">Necator americanus</name>
    <name type="common">Human hookworm</name>
    <dbReference type="NCBI Taxonomy" id="51031"/>
    <lineage>
        <taxon>Eukaryota</taxon>
        <taxon>Metazoa</taxon>
        <taxon>Ecdysozoa</taxon>
        <taxon>Nematoda</taxon>
        <taxon>Chromadorea</taxon>
        <taxon>Rhabditida</taxon>
        <taxon>Rhabditina</taxon>
        <taxon>Rhabditomorpha</taxon>
        <taxon>Strongyloidea</taxon>
        <taxon>Ancylostomatidae</taxon>
        <taxon>Bunostominae</taxon>
        <taxon>Necator</taxon>
    </lineage>
</organism>
<reference evidence="2 3" key="1">
    <citation type="submission" date="2023-08" db="EMBL/GenBank/DDBJ databases">
        <title>A Necator americanus chromosomal reference genome.</title>
        <authorList>
            <person name="Ilik V."/>
            <person name="Petrzelkova K.J."/>
            <person name="Pardy F."/>
            <person name="Fuh T."/>
            <person name="Niatou-Singa F.S."/>
            <person name="Gouil Q."/>
            <person name="Baker L."/>
            <person name="Ritchie M.E."/>
            <person name="Jex A.R."/>
            <person name="Gazzola D."/>
            <person name="Li H."/>
            <person name="Toshio Fujiwara R."/>
            <person name="Zhan B."/>
            <person name="Aroian R.V."/>
            <person name="Pafco B."/>
            <person name="Schwarz E.M."/>
        </authorList>
    </citation>
    <scope>NUCLEOTIDE SEQUENCE [LARGE SCALE GENOMIC DNA]</scope>
    <source>
        <strain evidence="2 3">Aroian</strain>
        <tissue evidence="2">Whole animal</tissue>
    </source>
</reference>
<feature type="compositionally biased region" description="Low complexity" evidence="1">
    <location>
        <begin position="685"/>
        <end position="704"/>
    </location>
</feature>
<feature type="compositionally biased region" description="Low complexity" evidence="1">
    <location>
        <begin position="851"/>
        <end position="864"/>
    </location>
</feature>
<sequence>MRAFLETKYVSKSIFECFAKFFMRERVDLNNNGLCIESSGRILKNGKWVKRYLVCKKPTDLSVAILYVYKSKKQRLNNNSKTSLVLQNYVGFESGFELKKCTQTIALLTLEDIVVISFSLPESLVVWETWLKSTCGSNTCFYMQLQHAPQRPEFSPVLFKEVRCHLHDSRLAVVHGRPPKLLLFCDIHSTKINVDTNNMITIQSNQSTTDDECFVFMCARSETFQRMLSKAMMERGLHRYLSKKSSEGDWMPEFVVPKRKDQADTESQFSHTLSGLFNFFNLESARGSRKINLDKEKSKSGFHVGGSAFAKNQSNLARANSLAFYHNTKPSPGRDEPTVNYVNISRHSISKPTLDRERGGSERERLYTSSRKTSRFEPSFTSYENYQNQDSILENQKANVTYRKSLPNYINAQQASFGRKGNEENKQFTRSPNNGYRRKSELALMHAMDKPSTSKGRSVGDLKAARLEESRYENWRKAKKFISSFKPKSQSDLNQRNRMNRISLVKSSSTGALQFASSTPYYNEAGGDTSGSITDFDEPPPSLDLVVCEPTGLQKEFEDSPPEGLVRPREDIQIKPRAGVSAVLARRLAASVTGSFSKYDGERATHHYQGGPAESVKAASPPMLEALDGIEAAVYRGQDRLKESDRRASNVSFHKVLPMPIKQPKQKKSSVSINQTSVVHITSPRNSTSYSESTRSSSESLSSDARSRISFRKRTNSPPKVSAPILLPRQPSSHTLLQASTSGDSLESERTARTTSPSLSRRYSRPDTSVHSLQSTNSCRRVDYCDVALPAVANSSSSSNSINSRVEYVTIDPVSTTAAREASSMHLSPFERSRAMSASMTGVPILRRRSQGQSSTSDSLSLGQPTRQGFFRKYRKMRRDKKNASCSMSQLNL</sequence>
<evidence type="ECO:0008006" key="4">
    <source>
        <dbReference type="Google" id="ProtNLM"/>
    </source>
</evidence>
<accession>A0ABR1EU02</accession>
<comment type="caution">
    <text evidence="2">The sequence shown here is derived from an EMBL/GenBank/DDBJ whole genome shotgun (WGS) entry which is preliminary data.</text>
</comment>
<dbReference type="Gene3D" id="2.30.29.30">
    <property type="entry name" value="Pleckstrin-homology domain (PH domain)/Phosphotyrosine-binding domain (PTB)"/>
    <property type="match status" value="1"/>
</dbReference>
<dbReference type="EMBL" id="JAVFWL010000006">
    <property type="protein sequence ID" value="KAK6766093.1"/>
    <property type="molecule type" value="Genomic_DNA"/>
</dbReference>
<evidence type="ECO:0000256" key="1">
    <source>
        <dbReference type="SAM" id="MobiDB-lite"/>
    </source>
</evidence>
<gene>
    <name evidence="2" type="primary">Necator_chrX.g25957</name>
    <name evidence="2" type="ORF">RB195_025791</name>
</gene>
<dbReference type="Proteomes" id="UP001303046">
    <property type="component" value="Unassembled WGS sequence"/>
</dbReference>
<name>A0ABR1EU02_NECAM</name>
<feature type="compositionally biased region" description="Polar residues" evidence="1">
    <location>
        <begin position="669"/>
        <end position="684"/>
    </location>
</feature>
<feature type="compositionally biased region" description="Basic and acidic residues" evidence="1">
    <location>
        <begin position="353"/>
        <end position="366"/>
    </location>
</feature>
<dbReference type="InterPro" id="IPR037746">
    <property type="entry name" value="Dok-7"/>
</dbReference>